<name>A0A0E9PCW4_ANGAN</name>
<dbReference type="EMBL" id="GBXM01106450">
    <property type="protein sequence ID" value="JAH02127.1"/>
    <property type="molecule type" value="Transcribed_RNA"/>
</dbReference>
<proteinExistence type="predicted"/>
<dbReference type="AlphaFoldDB" id="A0A0E9PCW4"/>
<sequence>MAQGEYNNPLYCTQTTIFGFLNQVLNPFV</sequence>
<accession>A0A0E9PCW4</accession>
<reference evidence="1" key="1">
    <citation type="submission" date="2014-11" db="EMBL/GenBank/DDBJ databases">
        <authorList>
            <person name="Amaro Gonzalez C."/>
        </authorList>
    </citation>
    <scope>NUCLEOTIDE SEQUENCE</scope>
</reference>
<reference evidence="1" key="2">
    <citation type="journal article" date="2015" name="Fish Shellfish Immunol.">
        <title>Early steps in the European eel (Anguilla anguilla)-Vibrio vulnificus interaction in the gills: Role of the RtxA13 toxin.</title>
        <authorList>
            <person name="Callol A."/>
            <person name="Pajuelo D."/>
            <person name="Ebbesson L."/>
            <person name="Teles M."/>
            <person name="MacKenzie S."/>
            <person name="Amaro C."/>
        </authorList>
    </citation>
    <scope>NUCLEOTIDE SEQUENCE</scope>
</reference>
<organism evidence="1">
    <name type="scientific">Anguilla anguilla</name>
    <name type="common">European freshwater eel</name>
    <name type="synonym">Muraena anguilla</name>
    <dbReference type="NCBI Taxonomy" id="7936"/>
    <lineage>
        <taxon>Eukaryota</taxon>
        <taxon>Metazoa</taxon>
        <taxon>Chordata</taxon>
        <taxon>Craniata</taxon>
        <taxon>Vertebrata</taxon>
        <taxon>Euteleostomi</taxon>
        <taxon>Actinopterygii</taxon>
        <taxon>Neopterygii</taxon>
        <taxon>Teleostei</taxon>
        <taxon>Anguilliformes</taxon>
        <taxon>Anguillidae</taxon>
        <taxon>Anguilla</taxon>
    </lineage>
</organism>
<evidence type="ECO:0000313" key="1">
    <source>
        <dbReference type="EMBL" id="JAH02127.1"/>
    </source>
</evidence>
<protein>
    <submittedName>
        <fullName evidence="1">Uncharacterized protein</fullName>
    </submittedName>
</protein>